<feature type="transmembrane region" description="Helical" evidence="4">
    <location>
        <begin position="7"/>
        <end position="28"/>
    </location>
</feature>
<dbReference type="SMART" id="SM00283">
    <property type="entry name" value="MA"/>
    <property type="match status" value="1"/>
</dbReference>
<dbReference type="PANTHER" id="PTHR32089:SF112">
    <property type="entry name" value="LYSOZYME-LIKE PROTEIN-RELATED"/>
    <property type="match status" value="1"/>
</dbReference>
<evidence type="ECO:0000313" key="8">
    <source>
        <dbReference type="Proteomes" id="UP001549691"/>
    </source>
</evidence>
<name>A0ABV2THL6_9RHOO</name>
<protein>
    <submittedName>
        <fullName evidence="7">Methyl-accepting chemotaxis protein</fullName>
    </submittedName>
</protein>
<proteinExistence type="inferred from homology"/>
<keyword evidence="4" id="KW-1133">Transmembrane helix</keyword>
<gene>
    <name evidence="7" type="ORF">ABXR19_02475</name>
</gene>
<feature type="domain" description="Methyl-accepting transducer" evidence="5">
    <location>
        <begin position="265"/>
        <end position="501"/>
    </location>
</feature>
<dbReference type="InterPro" id="IPR024478">
    <property type="entry name" value="HlyB_4HB_MCP"/>
</dbReference>
<dbReference type="Pfam" id="PF00672">
    <property type="entry name" value="HAMP"/>
    <property type="match status" value="1"/>
</dbReference>
<evidence type="ECO:0000259" key="6">
    <source>
        <dbReference type="PROSITE" id="PS50885"/>
    </source>
</evidence>
<evidence type="ECO:0000313" key="7">
    <source>
        <dbReference type="EMBL" id="MET7013038.1"/>
    </source>
</evidence>
<dbReference type="SUPFAM" id="SSF58104">
    <property type="entry name" value="Methyl-accepting chemotaxis protein (MCP) signaling domain"/>
    <property type="match status" value="1"/>
</dbReference>
<evidence type="ECO:0000256" key="2">
    <source>
        <dbReference type="ARBA" id="ARBA00029447"/>
    </source>
</evidence>
<organism evidence="7 8">
    <name type="scientific">Uliginosibacterium flavum</name>
    <dbReference type="NCBI Taxonomy" id="1396831"/>
    <lineage>
        <taxon>Bacteria</taxon>
        <taxon>Pseudomonadati</taxon>
        <taxon>Pseudomonadota</taxon>
        <taxon>Betaproteobacteria</taxon>
        <taxon>Rhodocyclales</taxon>
        <taxon>Zoogloeaceae</taxon>
        <taxon>Uliginosibacterium</taxon>
    </lineage>
</organism>
<keyword evidence="8" id="KW-1185">Reference proteome</keyword>
<dbReference type="CDD" id="cd06225">
    <property type="entry name" value="HAMP"/>
    <property type="match status" value="1"/>
</dbReference>
<dbReference type="CDD" id="cd11386">
    <property type="entry name" value="MCP_signal"/>
    <property type="match status" value="1"/>
</dbReference>
<reference evidence="7 8" key="1">
    <citation type="submission" date="2024-07" db="EMBL/GenBank/DDBJ databases">
        <title>Uliginosibacterium flavum JJ3220;KACC:17644.</title>
        <authorList>
            <person name="Kim M.K."/>
        </authorList>
    </citation>
    <scope>NUCLEOTIDE SEQUENCE [LARGE SCALE GENOMIC DNA]</scope>
    <source>
        <strain evidence="7 8">KACC:17644</strain>
    </source>
</reference>
<dbReference type="SMART" id="SM00304">
    <property type="entry name" value="HAMP"/>
    <property type="match status" value="1"/>
</dbReference>
<dbReference type="Gene3D" id="1.10.287.950">
    <property type="entry name" value="Methyl-accepting chemotaxis protein"/>
    <property type="match status" value="1"/>
</dbReference>
<sequence>MSIRNKFMGLMGLLVSLIMIQALVGYWVSTRADTRLHSMYSQRAQSLAKLGAMLDDSNVVRVRLLRATLAATPEAATSELSQVDKLLGNVEKLWSEVKAQATSDDERKFVDKYEASLGKFVQQRTAWIDALKAGDFDKAKAVAGDKVTTEAFRDSRGAVRDLFGVEDSLAASSFEAAQADSRKSLSISLGMVALSIVAAILASLFILRPIVSLLQGAVRIAGEVSQGNLTEKIVVKGHDEVNQLLAALDQMQNGLRESVFTMRRTASELGDQAQTLTHGSQETHAQATTQGDAMNSAAAAIEELTVSINVLSNSANDAHETTVRSGQEARAGVEVILGSAQQMHSVAETVNNASGTLQGLGAKSQQINQIVDVIREIADQTNLLALNAAIEAARAGEQGRGFAVVADEVRKLAERTAQSTQQIAKVISEVLSETDSAIHEMENGVVKVREGTRLAEAAGESIRQIVSGTERVGSMVTDISSAIREQTTAAQDIAKSVEHVAQMSEEAIVVADANAAAAHTLQGLSQDLNNAVARFRLD</sequence>
<dbReference type="RefSeq" id="WP_354599500.1">
    <property type="nucleotide sequence ID" value="NZ_JBEWZI010000002.1"/>
</dbReference>
<keyword evidence="1 3" id="KW-0807">Transducer</keyword>
<evidence type="ECO:0000256" key="3">
    <source>
        <dbReference type="PROSITE-ProRule" id="PRU00284"/>
    </source>
</evidence>
<feature type="domain" description="HAMP" evidence="6">
    <location>
        <begin position="204"/>
        <end position="260"/>
    </location>
</feature>
<dbReference type="PROSITE" id="PS50111">
    <property type="entry name" value="CHEMOTAXIS_TRANSDUC_2"/>
    <property type="match status" value="1"/>
</dbReference>
<accession>A0ABV2THL6</accession>
<evidence type="ECO:0000259" key="5">
    <source>
        <dbReference type="PROSITE" id="PS50111"/>
    </source>
</evidence>
<dbReference type="Pfam" id="PF12729">
    <property type="entry name" value="4HB_MCP_1"/>
    <property type="match status" value="1"/>
</dbReference>
<dbReference type="Pfam" id="PF00015">
    <property type="entry name" value="MCPsignal"/>
    <property type="match status" value="1"/>
</dbReference>
<dbReference type="PANTHER" id="PTHR32089">
    <property type="entry name" value="METHYL-ACCEPTING CHEMOTAXIS PROTEIN MCPB"/>
    <property type="match status" value="1"/>
</dbReference>
<comment type="caution">
    <text evidence="7">The sequence shown here is derived from an EMBL/GenBank/DDBJ whole genome shotgun (WGS) entry which is preliminary data.</text>
</comment>
<dbReference type="PROSITE" id="PS50885">
    <property type="entry name" value="HAMP"/>
    <property type="match status" value="1"/>
</dbReference>
<dbReference type="Proteomes" id="UP001549691">
    <property type="component" value="Unassembled WGS sequence"/>
</dbReference>
<comment type="similarity">
    <text evidence="2">Belongs to the methyl-accepting chemotaxis (MCP) protein family.</text>
</comment>
<evidence type="ECO:0000256" key="4">
    <source>
        <dbReference type="SAM" id="Phobius"/>
    </source>
</evidence>
<dbReference type="InterPro" id="IPR003660">
    <property type="entry name" value="HAMP_dom"/>
</dbReference>
<keyword evidence="4" id="KW-0812">Transmembrane</keyword>
<feature type="transmembrane region" description="Helical" evidence="4">
    <location>
        <begin position="185"/>
        <end position="207"/>
    </location>
</feature>
<evidence type="ECO:0000256" key="1">
    <source>
        <dbReference type="ARBA" id="ARBA00023224"/>
    </source>
</evidence>
<dbReference type="EMBL" id="JBEWZI010000002">
    <property type="protein sequence ID" value="MET7013038.1"/>
    <property type="molecule type" value="Genomic_DNA"/>
</dbReference>
<dbReference type="InterPro" id="IPR004089">
    <property type="entry name" value="MCPsignal_dom"/>
</dbReference>
<keyword evidence="4" id="KW-0472">Membrane</keyword>